<dbReference type="Proteomes" id="UP000001881">
    <property type="component" value="Unassembled WGS sequence"/>
</dbReference>
<dbReference type="OrthoDB" id="5084844at2759"/>
<name>F7WAC4_SORMK</name>
<sequence length="610" mass="67290">MSSHTTIPRRRFRLSWLTIFFFFSSAAYALVAVDRRGAKIESLQEGFETQTLVIPSSDSEVEVFSTTSPVPTVTPNMNRTEIRTTFSTRKVLAVVDVTEDGEGQVFESSTGTRAESLTSVSFSGSVSASVSVSPSTTKTTSSGSSAWPFTIIPKLRDSIMKVPKATATAAKDGGAADNDTGNLGTGNADTANNDMDNNDTVNAEGGQRFESESGKIHASHHFVSVSLSMSVLQFLTSPSIDTDITLSRDIVEVPASATITAAATAATAKAIKTVTVTHGRTSFSTIIVKPDVPTGTDNDADITPSPPEPTKTIISIRTHLITSIRTHAVAAPDAPAQTEEQPQPQPPAPDPVVVTVVVTADTNPTHQPQLNPSPSSHPLLHALPLPPSPSEITSLFHPPQNRLLNCYHTGRFESRTDMIKSITSFCRYLSREARNLTGPHPRPSHPPFYIPKNPYDTHTPPDPEEDEWWQEGLQLDREEAAMPTWPLVGYRQHQFNFVDMGFVFPYTHVLVSLEVKEGCEWRFDEQECNKYLRIPVDECQRDTGEQFKKGGRCKDARVMGILTRGRIWRRMECRMGFGSRGGWGIWNLRRWKKEEREKKEWGKGLRKGAE</sequence>
<comment type="caution">
    <text evidence="3">The sequence shown here is derived from an EMBL/GenBank/DDBJ whole genome shotgun (WGS) entry which is preliminary data.</text>
</comment>
<organism evidence="3 4">
    <name type="scientific">Sordaria macrospora (strain ATCC MYA-333 / DSM 997 / K(L3346) / K-hell)</name>
    <dbReference type="NCBI Taxonomy" id="771870"/>
    <lineage>
        <taxon>Eukaryota</taxon>
        <taxon>Fungi</taxon>
        <taxon>Dikarya</taxon>
        <taxon>Ascomycota</taxon>
        <taxon>Pezizomycotina</taxon>
        <taxon>Sordariomycetes</taxon>
        <taxon>Sordariomycetidae</taxon>
        <taxon>Sordariales</taxon>
        <taxon>Sordariaceae</taxon>
        <taxon>Sordaria</taxon>
    </lineage>
</organism>
<dbReference type="AlphaFoldDB" id="F7WAC4"/>
<feature type="region of interest" description="Disordered" evidence="1">
    <location>
        <begin position="329"/>
        <end position="351"/>
    </location>
</feature>
<feature type="signal peptide" evidence="2">
    <location>
        <begin position="1"/>
        <end position="29"/>
    </location>
</feature>
<proteinExistence type="predicted"/>
<dbReference type="InParanoid" id="F7WAC4"/>
<dbReference type="HOGENOM" id="CLU_447708_0_0_1"/>
<feature type="compositionally biased region" description="Low complexity" evidence="1">
    <location>
        <begin position="168"/>
        <end position="203"/>
    </location>
</feature>
<dbReference type="EMBL" id="CABT02000060">
    <property type="protein sequence ID" value="CCC14159.1"/>
    <property type="molecule type" value="Genomic_DNA"/>
</dbReference>
<keyword evidence="4" id="KW-1185">Reference proteome</keyword>
<evidence type="ECO:0000313" key="4">
    <source>
        <dbReference type="Proteomes" id="UP000001881"/>
    </source>
</evidence>
<gene>
    <name evidence="3" type="ORF">SMAC_08602</name>
</gene>
<evidence type="ECO:0000256" key="1">
    <source>
        <dbReference type="SAM" id="MobiDB-lite"/>
    </source>
</evidence>
<accession>F7WAC4</accession>
<evidence type="ECO:0000256" key="2">
    <source>
        <dbReference type="SAM" id="SignalP"/>
    </source>
</evidence>
<dbReference type="VEuPathDB" id="FungiDB:SMAC_08602"/>
<feature type="chain" id="PRO_5003364139" evidence="2">
    <location>
        <begin position="30"/>
        <end position="610"/>
    </location>
</feature>
<evidence type="ECO:0000313" key="3">
    <source>
        <dbReference type="EMBL" id="CCC14159.1"/>
    </source>
</evidence>
<protein>
    <submittedName>
        <fullName evidence="3">WGS project CABT00000000 data, contig 2.60</fullName>
    </submittedName>
</protein>
<reference evidence="3 4" key="1">
    <citation type="journal article" date="2010" name="PLoS Genet.">
        <title>De novo assembly of a 40 Mb eukaryotic genome from short sequence reads: Sordaria macrospora, a model organism for fungal morphogenesis.</title>
        <authorList>
            <person name="Nowrousian M."/>
            <person name="Stajich J."/>
            <person name="Chu M."/>
            <person name="Engh I."/>
            <person name="Espagne E."/>
            <person name="Halliday K."/>
            <person name="Kamerewerd J."/>
            <person name="Kempken F."/>
            <person name="Knab B."/>
            <person name="Kuo H.C."/>
            <person name="Osiewacz H.D."/>
            <person name="Poeggeler S."/>
            <person name="Read N."/>
            <person name="Seiler S."/>
            <person name="Smith K."/>
            <person name="Zickler D."/>
            <person name="Kueck U."/>
            <person name="Freitag M."/>
        </authorList>
    </citation>
    <scope>NUCLEOTIDE SEQUENCE [LARGE SCALE GENOMIC DNA]</scope>
    <source>
        <strain evidence="4">ATCC MYA-333 / DSM 997 / K(L3346) / K-hell</strain>
        <tissue evidence="3">Mycelium</tissue>
    </source>
</reference>
<keyword evidence="2" id="KW-0732">Signal</keyword>
<dbReference type="eggNOG" id="ENOG502T48D">
    <property type="taxonomic scope" value="Eukaryota"/>
</dbReference>
<feature type="compositionally biased region" description="Low complexity" evidence="1">
    <location>
        <begin position="330"/>
        <end position="342"/>
    </location>
</feature>
<feature type="region of interest" description="Disordered" evidence="1">
    <location>
        <begin position="168"/>
        <end position="205"/>
    </location>
</feature>